<name>A0A4S4M7S6_9AGAM</name>
<sequence>MPSVDIIDKLWARWEKLDLKSEFIQPIDEIYDGKDSFEYRLLPLMANVPAITRPSDNSEDNAATVYSYPFDEMPVVISCVKPHFIVQAAGEIIDGMVWNEKRSIGLAVSRIYGTSDLSAMDAVDTIIQSYLSWVFQSPPNHFACHPRIACPRIFDTTLDEPLRSPSLQPASGPIKSIRRSTSPAPYPHVSGHRGKRCCDTIPPHLPLFDYSSKQRRGNPLHLQPCGDGRSGRGRSSNTPSCPGLTVTSGDGSSGPDLEGSREQVILRHTHTVSPYEEEALEDLDDWVDFCAQTAASHGWESIVVNDNDVWDYD</sequence>
<keyword evidence="3" id="KW-1185">Reference proteome</keyword>
<dbReference type="Proteomes" id="UP000310158">
    <property type="component" value="Unassembled WGS sequence"/>
</dbReference>
<gene>
    <name evidence="2" type="ORF">EW146_g617</name>
</gene>
<feature type="region of interest" description="Disordered" evidence="1">
    <location>
        <begin position="209"/>
        <end position="258"/>
    </location>
</feature>
<accession>A0A4S4M7S6</accession>
<evidence type="ECO:0000313" key="2">
    <source>
        <dbReference type="EMBL" id="THH20797.1"/>
    </source>
</evidence>
<feature type="region of interest" description="Disordered" evidence="1">
    <location>
        <begin position="164"/>
        <end position="194"/>
    </location>
</feature>
<protein>
    <submittedName>
        <fullName evidence="2">Uncharacterized protein</fullName>
    </submittedName>
</protein>
<evidence type="ECO:0000313" key="3">
    <source>
        <dbReference type="Proteomes" id="UP000310158"/>
    </source>
</evidence>
<organism evidence="2 3">
    <name type="scientific">Bondarzewia mesenterica</name>
    <dbReference type="NCBI Taxonomy" id="1095465"/>
    <lineage>
        <taxon>Eukaryota</taxon>
        <taxon>Fungi</taxon>
        <taxon>Dikarya</taxon>
        <taxon>Basidiomycota</taxon>
        <taxon>Agaricomycotina</taxon>
        <taxon>Agaricomycetes</taxon>
        <taxon>Russulales</taxon>
        <taxon>Bondarzewiaceae</taxon>
        <taxon>Bondarzewia</taxon>
    </lineage>
</organism>
<proteinExistence type="predicted"/>
<dbReference type="AlphaFoldDB" id="A0A4S4M7S6"/>
<comment type="caution">
    <text evidence="2">The sequence shown here is derived from an EMBL/GenBank/DDBJ whole genome shotgun (WGS) entry which is preliminary data.</text>
</comment>
<feature type="compositionally biased region" description="Polar residues" evidence="1">
    <location>
        <begin position="237"/>
        <end position="250"/>
    </location>
</feature>
<evidence type="ECO:0000256" key="1">
    <source>
        <dbReference type="SAM" id="MobiDB-lite"/>
    </source>
</evidence>
<dbReference type="EMBL" id="SGPL01000014">
    <property type="protein sequence ID" value="THH20797.1"/>
    <property type="molecule type" value="Genomic_DNA"/>
</dbReference>
<reference evidence="2 3" key="1">
    <citation type="submission" date="2019-02" db="EMBL/GenBank/DDBJ databases">
        <title>Genome sequencing of the rare red list fungi Bondarzewia mesenterica.</title>
        <authorList>
            <person name="Buettner E."/>
            <person name="Kellner H."/>
        </authorList>
    </citation>
    <scope>NUCLEOTIDE SEQUENCE [LARGE SCALE GENOMIC DNA]</scope>
    <source>
        <strain evidence="2 3">DSM 108281</strain>
    </source>
</reference>